<reference evidence="1 2" key="1">
    <citation type="journal article" date="2020" name="Mol. Plant">
        <title>The Chromosome-Based Rubber Tree Genome Provides New Insights into Spurge Genome Evolution and Rubber Biosynthesis.</title>
        <authorList>
            <person name="Liu J."/>
            <person name="Shi C."/>
            <person name="Shi C.C."/>
            <person name="Li W."/>
            <person name="Zhang Q.J."/>
            <person name="Zhang Y."/>
            <person name="Li K."/>
            <person name="Lu H.F."/>
            <person name="Shi C."/>
            <person name="Zhu S.T."/>
            <person name="Xiao Z.Y."/>
            <person name="Nan H."/>
            <person name="Yue Y."/>
            <person name="Zhu X.G."/>
            <person name="Wu Y."/>
            <person name="Hong X.N."/>
            <person name="Fan G.Y."/>
            <person name="Tong Y."/>
            <person name="Zhang D."/>
            <person name="Mao C.L."/>
            <person name="Liu Y.L."/>
            <person name="Hao S.J."/>
            <person name="Liu W.Q."/>
            <person name="Lv M.Q."/>
            <person name="Zhang H.B."/>
            <person name="Liu Y."/>
            <person name="Hu-Tang G.R."/>
            <person name="Wang J.P."/>
            <person name="Wang J.H."/>
            <person name="Sun Y.H."/>
            <person name="Ni S.B."/>
            <person name="Chen W.B."/>
            <person name="Zhang X.C."/>
            <person name="Jiao Y.N."/>
            <person name="Eichler E.E."/>
            <person name="Li G.H."/>
            <person name="Liu X."/>
            <person name="Gao L.Z."/>
        </authorList>
    </citation>
    <scope>NUCLEOTIDE SEQUENCE [LARGE SCALE GENOMIC DNA]</scope>
    <source>
        <strain evidence="2">cv. GT1</strain>
        <tissue evidence="1">Leaf</tissue>
    </source>
</reference>
<proteinExistence type="predicted"/>
<protein>
    <recommendedName>
        <fullName evidence="3">BED-type domain-containing protein</fullName>
    </recommendedName>
</protein>
<organism evidence="1 2">
    <name type="scientific">Hevea brasiliensis</name>
    <name type="common">Para rubber tree</name>
    <name type="synonym">Siphonia brasiliensis</name>
    <dbReference type="NCBI Taxonomy" id="3981"/>
    <lineage>
        <taxon>Eukaryota</taxon>
        <taxon>Viridiplantae</taxon>
        <taxon>Streptophyta</taxon>
        <taxon>Embryophyta</taxon>
        <taxon>Tracheophyta</taxon>
        <taxon>Spermatophyta</taxon>
        <taxon>Magnoliopsida</taxon>
        <taxon>eudicotyledons</taxon>
        <taxon>Gunneridae</taxon>
        <taxon>Pentapetalae</taxon>
        <taxon>rosids</taxon>
        <taxon>fabids</taxon>
        <taxon>Malpighiales</taxon>
        <taxon>Euphorbiaceae</taxon>
        <taxon>Crotonoideae</taxon>
        <taxon>Micrandreae</taxon>
        <taxon>Hevea</taxon>
    </lineage>
</organism>
<dbReference type="AlphaFoldDB" id="A0A6A6MTL6"/>
<dbReference type="EMBL" id="JAAGAX010000004">
    <property type="protein sequence ID" value="KAF2317171.1"/>
    <property type="molecule type" value="Genomic_DNA"/>
</dbReference>
<keyword evidence="2" id="KW-1185">Reference proteome</keyword>
<name>A0A6A6MTL6_HEVBR</name>
<accession>A0A6A6MTL6</accession>
<dbReference type="Proteomes" id="UP000467840">
    <property type="component" value="Chromosome 6"/>
</dbReference>
<evidence type="ECO:0000313" key="2">
    <source>
        <dbReference type="Proteomes" id="UP000467840"/>
    </source>
</evidence>
<sequence>MMASIINDMNSIEVEGGNNMEMRTEEMEDDVVEITSDVGAKKTTGKRKRKLKSLVWAFFEMLPIGDDKKRRCKCKKCGVVYLAESK</sequence>
<comment type="caution">
    <text evidence="1">The sequence shown here is derived from an EMBL/GenBank/DDBJ whole genome shotgun (WGS) entry which is preliminary data.</text>
</comment>
<evidence type="ECO:0000313" key="1">
    <source>
        <dbReference type="EMBL" id="KAF2317171.1"/>
    </source>
</evidence>
<evidence type="ECO:0008006" key="3">
    <source>
        <dbReference type="Google" id="ProtNLM"/>
    </source>
</evidence>
<gene>
    <name evidence="1" type="ORF">GH714_014165</name>
</gene>